<organism evidence="3">
    <name type="scientific">Camponotus floridanus</name>
    <name type="common">Florida carpenter ant</name>
    <dbReference type="NCBI Taxonomy" id="104421"/>
    <lineage>
        <taxon>Eukaryota</taxon>
        <taxon>Metazoa</taxon>
        <taxon>Ecdysozoa</taxon>
        <taxon>Arthropoda</taxon>
        <taxon>Hexapoda</taxon>
        <taxon>Insecta</taxon>
        <taxon>Pterygota</taxon>
        <taxon>Neoptera</taxon>
        <taxon>Endopterygota</taxon>
        <taxon>Hymenoptera</taxon>
        <taxon>Apocrita</taxon>
        <taxon>Aculeata</taxon>
        <taxon>Formicoidea</taxon>
        <taxon>Formicidae</taxon>
        <taxon>Formicinae</taxon>
        <taxon>Camponotus</taxon>
    </lineage>
</organism>
<accession>E2AMU2</accession>
<reference evidence="2 3" key="1">
    <citation type="journal article" date="2010" name="Science">
        <title>Genomic comparison of the ants Camponotus floridanus and Harpegnathos saltator.</title>
        <authorList>
            <person name="Bonasio R."/>
            <person name="Zhang G."/>
            <person name="Ye C."/>
            <person name="Mutti N.S."/>
            <person name="Fang X."/>
            <person name="Qin N."/>
            <person name="Donahue G."/>
            <person name="Yang P."/>
            <person name="Li Q."/>
            <person name="Li C."/>
            <person name="Zhang P."/>
            <person name="Huang Z."/>
            <person name="Berger S.L."/>
            <person name="Reinberg D."/>
            <person name="Wang J."/>
            <person name="Liebig J."/>
        </authorList>
    </citation>
    <scope>NUCLEOTIDE SEQUENCE [LARGE SCALE GENOMIC DNA]</scope>
    <source>
        <strain evidence="3">C129</strain>
    </source>
</reference>
<dbReference type="Pfam" id="PF18701">
    <property type="entry name" value="DUF5641"/>
    <property type="match status" value="1"/>
</dbReference>
<dbReference type="Proteomes" id="UP000000311">
    <property type="component" value="Unassembled WGS sequence"/>
</dbReference>
<dbReference type="InParanoid" id="E2AMU2"/>
<name>E2AMU2_CAMFO</name>
<proteinExistence type="predicted"/>
<dbReference type="OrthoDB" id="7699099at2759"/>
<evidence type="ECO:0000313" key="2">
    <source>
        <dbReference type="EMBL" id="EFN65247.1"/>
    </source>
</evidence>
<sequence>NPLTPGHFLIGSPITVNPEPSILSVNESRLSRWQLIRQLTEQFWKIWQSDYVNTLQQRVKWKQVQPSVKPGLMVLIRNPLLPPCKWELGRITQCHLGSDGYVRVVTVRTAHSEYKRPIVKLCVLPIDIES</sequence>
<keyword evidence="3" id="KW-1185">Reference proteome</keyword>
<dbReference type="PANTHER" id="PTHR47331">
    <property type="entry name" value="PHD-TYPE DOMAIN-CONTAINING PROTEIN"/>
    <property type="match status" value="1"/>
</dbReference>
<dbReference type="InterPro" id="IPR040676">
    <property type="entry name" value="DUF5641"/>
</dbReference>
<evidence type="ECO:0000259" key="1">
    <source>
        <dbReference type="Pfam" id="PF18701"/>
    </source>
</evidence>
<protein>
    <recommendedName>
        <fullName evidence="1">DUF5641 domain-containing protein</fullName>
    </recommendedName>
</protein>
<feature type="non-terminal residue" evidence="2">
    <location>
        <position position="130"/>
    </location>
</feature>
<dbReference type="AlphaFoldDB" id="E2AMU2"/>
<feature type="non-terminal residue" evidence="2">
    <location>
        <position position="1"/>
    </location>
</feature>
<dbReference type="EMBL" id="GL440900">
    <property type="protein sequence ID" value="EFN65247.1"/>
    <property type="molecule type" value="Genomic_DNA"/>
</dbReference>
<evidence type="ECO:0000313" key="3">
    <source>
        <dbReference type="Proteomes" id="UP000000311"/>
    </source>
</evidence>
<feature type="domain" description="DUF5641" evidence="1">
    <location>
        <begin position="31"/>
        <end position="124"/>
    </location>
</feature>
<gene>
    <name evidence="2" type="ORF">EAG_00253</name>
</gene>
<dbReference type="OMA" id="RTAHSEY"/>